<protein>
    <recommendedName>
        <fullName evidence="4">Transmembrane protein</fullName>
    </recommendedName>
</protein>
<feature type="transmembrane region" description="Helical" evidence="1">
    <location>
        <begin position="21"/>
        <end position="41"/>
    </location>
</feature>
<dbReference type="EMBL" id="CP002819">
    <property type="protein sequence ID" value="AEG68980.1"/>
    <property type="molecule type" value="Genomic_DNA"/>
</dbReference>
<evidence type="ECO:0000313" key="2">
    <source>
        <dbReference type="EMBL" id="AEG68980.1"/>
    </source>
</evidence>
<dbReference type="PATRIC" id="fig|1031711.3.peg.1636"/>
<keyword evidence="1" id="KW-0472">Membrane</keyword>
<reference evidence="2 3" key="1">
    <citation type="journal article" date="2011" name="J. Bacteriol.">
        <title>Complete genome sequence of the plant pathogen Ralstonia solanacearum strain Po82.</title>
        <authorList>
            <person name="Xu J."/>
            <person name="Zheng H.J."/>
            <person name="Liu L."/>
            <person name="Pan Z.C."/>
            <person name="Prior P."/>
            <person name="Tang B."/>
            <person name="Xu J.S."/>
            <person name="Zhang H."/>
            <person name="Tian Q."/>
            <person name="Zhang L.Q."/>
            <person name="Feng J."/>
        </authorList>
    </citation>
    <scope>NUCLEOTIDE SEQUENCE [LARGE SCALE GENOMIC DNA]</scope>
    <source>
        <strain evidence="2 3">Po82</strain>
    </source>
</reference>
<sequence>MLHSVLRRAVPGPIPMSRASLARRSLIILAALILLFEEWIWNAMLRATARLVAHPWIQAAERRLAELEPVEALCAFVLPALIMLPFKFAAIYVLARGYFVTGTAVLVLAKVVSTTLGARIYVVVRPQLQQVGWYVRLESRFLAWKRRIVEALRATPTWQALQAHLAAWRVRRHGLLRRGWRRLVAALRLLRRHRTVNPPR</sequence>
<keyword evidence="1" id="KW-1133">Transmembrane helix</keyword>
<dbReference type="eggNOG" id="ENOG5032TGY">
    <property type="taxonomic scope" value="Bacteria"/>
</dbReference>
<dbReference type="Proteomes" id="UP000007953">
    <property type="component" value="Chromosome"/>
</dbReference>
<organism evidence="2 3">
    <name type="scientific">Ralstonia solanacearum (strain Po82)</name>
    <dbReference type="NCBI Taxonomy" id="1031711"/>
    <lineage>
        <taxon>Bacteria</taxon>
        <taxon>Pseudomonadati</taxon>
        <taxon>Pseudomonadota</taxon>
        <taxon>Betaproteobacteria</taxon>
        <taxon>Burkholderiales</taxon>
        <taxon>Burkholderiaceae</taxon>
        <taxon>Ralstonia</taxon>
        <taxon>Ralstonia solanacearum species complex</taxon>
    </lineage>
</organism>
<evidence type="ECO:0000313" key="3">
    <source>
        <dbReference type="Proteomes" id="UP000007953"/>
    </source>
</evidence>
<dbReference type="AlphaFoldDB" id="F6G0R2"/>
<dbReference type="HOGENOM" id="CLU_104564_0_0_4"/>
<evidence type="ECO:0008006" key="4">
    <source>
        <dbReference type="Google" id="ProtNLM"/>
    </source>
</evidence>
<dbReference type="KEGG" id="rsn:RSPO_c01680"/>
<keyword evidence="1" id="KW-0812">Transmembrane</keyword>
<evidence type="ECO:0000256" key="1">
    <source>
        <dbReference type="SAM" id="Phobius"/>
    </source>
</evidence>
<name>F6G0R2_RALS8</name>
<accession>F6G0R2</accession>
<gene>
    <name evidence="2" type="ordered locus">RSPO_c01680</name>
</gene>
<proteinExistence type="predicted"/>